<dbReference type="RefSeq" id="WP_184683748.1">
    <property type="nucleotide sequence ID" value="NZ_JACHLL010000004.1"/>
</dbReference>
<keyword evidence="3" id="KW-1185">Reference proteome</keyword>
<dbReference type="InterPro" id="IPR007418">
    <property type="entry name" value="DUF474"/>
</dbReference>
<accession>A0A7X0BV09</accession>
<dbReference type="Proteomes" id="UP000557193">
    <property type="component" value="Unassembled WGS sequence"/>
</dbReference>
<feature type="transmembrane region" description="Helical" evidence="1">
    <location>
        <begin position="53"/>
        <end position="72"/>
    </location>
</feature>
<evidence type="ECO:0000313" key="3">
    <source>
        <dbReference type="Proteomes" id="UP000557193"/>
    </source>
</evidence>
<organism evidence="2 3">
    <name type="scientific">Pseudomonas fluvialis</name>
    <dbReference type="NCBI Taxonomy" id="1793966"/>
    <lineage>
        <taxon>Bacteria</taxon>
        <taxon>Pseudomonadati</taxon>
        <taxon>Pseudomonadota</taxon>
        <taxon>Gammaproteobacteria</taxon>
        <taxon>Pseudomonadales</taxon>
        <taxon>Pseudomonadaceae</taxon>
        <taxon>Pseudomonas</taxon>
    </lineage>
</organism>
<proteinExistence type="predicted"/>
<evidence type="ECO:0008006" key="4">
    <source>
        <dbReference type="Google" id="ProtNLM"/>
    </source>
</evidence>
<dbReference type="AlphaFoldDB" id="A0A7X0BV09"/>
<dbReference type="PIRSF" id="PIRSF015875">
    <property type="entry name" value="UCP015875"/>
    <property type="match status" value="1"/>
</dbReference>
<protein>
    <recommendedName>
        <fullName evidence="4">Integral membrane protein</fullName>
    </recommendedName>
</protein>
<dbReference type="EMBL" id="JACHLL010000004">
    <property type="protein sequence ID" value="MBB6342345.1"/>
    <property type="molecule type" value="Genomic_DNA"/>
</dbReference>
<keyword evidence="1" id="KW-0812">Transmembrane</keyword>
<keyword evidence="1" id="KW-1133">Transmembrane helix</keyword>
<feature type="transmembrane region" description="Helical" evidence="1">
    <location>
        <begin position="12"/>
        <end position="32"/>
    </location>
</feature>
<keyword evidence="1" id="KW-0472">Membrane</keyword>
<feature type="transmembrane region" description="Helical" evidence="1">
    <location>
        <begin position="124"/>
        <end position="145"/>
    </location>
</feature>
<name>A0A7X0BV09_9PSED</name>
<gene>
    <name evidence="2" type="ORF">HNP49_002527</name>
</gene>
<reference evidence="2 3" key="1">
    <citation type="submission" date="2020-08" db="EMBL/GenBank/DDBJ databases">
        <title>Functional genomics of gut bacteria from endangered species of beetles.</title>
        <authorList>
            <person name="Carlos-Shanley C."/>
        </authorList>
    </citation>
    <scope>NUCLEOTIDE SEQUENCE [LARGE SCALE GENOMIC DNA]</scope>
    <source>
        <strain evidence="2 3">S00202</strain>
    </source>
</reference>
<feature type="transmembrane region" description="Helical" evidence="1">
    <location>
        <begin position="92"/>
        <end position="112"/>
    </location>
</feature>
<comment type="caution">
    <text evidence="2">The sequence shown here is derived from an EMBL/GenBank/DDBJ whole genome shotgun (WGS) entry which is preliminary data.</text>
</comment>
<evidence type="ECO:0000256" key="1">
    <source>
        <dbReference type="SAM" id="Phobius"/>
    </source>
</evidence>
<sequence length="147" mass="16062">MSSYGLLHVLHLLGAIGFIGTLFYEVAILAWVKPQLDPQQLGNLERALGARTRTVLHGVVVLVYGAGLGLAWQHRQALSAPLASSFASLLTLKIALALSVFLSFGAVAMLLRSGRMTPALYRQLHWAVLAQMVLIVLLAKAMFYLHW</sequence>
<evidence type="ECO:0000313" key="2">
    <source>
        <dbReference type="EMBL" id="MBB6342345.1"/>
    </source>
</evidence>